<evidence type="ECO:0008006" key="4">
    <source>
        <dbReference type="Google" id="ProtNLM"/>
    </source>
</evidence>
<evidence type="ECO:0000256" key="1">
    <source>
        <dbReference type="SAM" id="MobiDB-lite"/>
    </source>
</evidence>
<dbReference type="Proteomes" id="UP000237511">
    <property type="component" value="Unassembled WGS sequence"/>
</dbReference>
<gene>
    <name evidence="2" type="ORF">ATY31_00445</name>
</gene>
<comment type="caution">
    <text evidence="2">The sequence shown here is derived from an EMBL/GenBank/DDBJ whole genome shotgun (WGS) entry which is preliminary data.</text>
</comment>
<organism evidence="2 3">
    <name type="scientific">Sinorhizobium americanum</name>
    <dbReference type="NCBI Taxonomy" id="194963"/>
    <lineage>
        <taxon>Bacteria</taxon>
        <taxon>Pseudomonadati</taxon>
        <taxon>Pseudomonadota</taxon>
        <taxon>Alphaproteobacteria</taxon>
        <taxon>Hyphomicrobiales</taxon>
        <taxon>Rhizobiaceae</taxon>
        <taxon>Sinorhizobium/Ensifer group</taxon>
        <taxon>Sinorhizobium</taxon>
    </lineage>
</organism>
<feature type="region of interest" description="Disordered" evidence="1">
    <location>
        <begin position="1"/>
        <end position="93"/>
    </location>
</feature>
<sequence>MTDATTNSPFVGESDSARPSLSLDDAANLNFAEPEEANEQEEQEHQSPSETGETSEDGQETDDPANQGDESSESEQDEETNETQDAVITLKGGEQVPLEELKLGYLRERDYRHKTQELGNKGRNLEAMTTRVANTANAIAEFLISQLPPEPPRTLAMQNPAEYTRQKAMYDAGLEQVQRLIDMSAEPKQVAGELKSAATEETLAAENAKLLEAFPHLSKDEAREKFFADAFKAGEDFGFSSDEMQKFTDHRYFKVMHYAMLGLQAEQAKNKAMKKVANAPPAAVKAKPNGPLNPKARQSQEAMKRLSKTGSIKDAMSIDFD</sequence>
<dbReference type="EMBL" id="LODU01000001">
    <property type="protein sequence ID" value="POH35739.1"/>
    <property type="molecule type" value="Genomic_DNA"/>
</dbReference>
<proteinExistence type="predicted"/>
<dbReference type="RefSeq" id="WP_097526792.1">
    <property type="nucleotide sequence ID" value="NZ_LODU01000001.1"/>
</dbReference>
<feature type="compositionally biased region" description="Acidic residues" evidence="1">
    <location>
        <begin position="70"/>
        <end position="82"/>
    </location>
</feature>
<evidence type="ECO:0000313" key="3">
    <source>
        <dbReference type="Proteomes" id="UP000237511"/>
    </source>
</evidence>
<feature type="region of interest" description="Disordered" evidence="1">
    <location>
        <begin position="276"/>
        <end position="321"/>
    </location>
</feature>
<accession>A0A2S3YVR4</accession>
<evidence type="ECO:0000313" key="2">
    <source>
        <dbReference type="EMBL" id="POH35739.1"/>
    </source>
</evidence>
<protein>
    <recommendedName>
        <fullName evidence="4">Scaffolding protein</fullName>
    </recommendedName>
</protein>
<reference evidence="2 3" key="1">
    <citation type="journal article" date="2014" name="Syst. Appl. Microbiol.">
        <title>Microsymbionts of Phaseolus vulgaris in acid and alkaline soils of Mexico.</title>
        <authorList>
            <person name="Verastegui-Valdes M.M."/>
            <person name="Zhang Y.J."/>
            <person name="Rivera-Orduna F.N."/>
            <person name="Cheng H.P."/>
            <person name="Sui X.H."/>
            <person name="Wang E.T."/>
        </authorList>
    </citation>
    <scope>NUCLEOTIDE SEQUENCE [LARGE SCALE GENOMIC DNA]</scope>
    <source>
        <strain evidence="2 3">FG01</strain>
    </source>
</reference>
<feature type="compositionally biased region" description="Acidic residues" evidence="1">
    <location>
        <begin position="53"/>
        <end position="63"/>
    </location>
</feature>
<feature type="compositionally biased region" description="Low complexity" evidence="1">
    <location>
        <begin position="276"/>
        <end position="289"/>
    </location>
</feature>
<dbReference type="AlphaFoldDB" id="A0A2S3YVR4"/>
<feature type="compositionally biased region" description="Acidic residues" evidence="1">
    <location>
        <begin position="33"/>
        <end position="42"/>
    </location>
</feature>
<name>A0A2S3YVR4_9HYPH</name>